<protein>
    <submittedName>
        <fullName evidence="1">Uncharacterized protein</fullName>
    </submittedName>
</protein>
<gene>
    <name evidence="1" type="ORF">S01H4_61632</name>
</gene>
<sequence length="168" mass="18721">SGNLSGKAFAELVMTGSTRGKHTFNGQGSLQLRDANMYELPIVLAVLNRMSSGKSDNTAFTNSDIAYRISNGYVYFDRFDLSGDAITLKGIGEMSLERQINLDFYSIVGREQLWSPIVRPFLGEASRQFLQIHVDGTLDNPITRQEVLPGLNETLQQLFPEQIAPPRH</sequence>
<feature type="non-terminal residue" evidence="1">
    <location>
        <position position="1"/>
    </location>
</feature>
<accession>X1CXF7</accession>
<evidence type="ECO:0000313" key="1">
    <source>
        <dbReference type="EMBL" id="GAH12502.1"/>
    </source>
</evidence>
<organism evidence="1">
    <name type="scientific">marine sediment metagenome</name>
    <dbReference type="NCBI Taxonomy" id="412755"/>
    <lineage>
        <taxon>unclassified sequences</taxon>
        <taxon>metagenomes</taxon>
        <taxon>ecological metagenomes</taxon>
    </lineage>
</organism>
<dbReference type="AlphaFoldDB" id="X1CXF7"/>
<reference evidence="1" key="1">
    <citation type="journal article" date="2014" name="Front. Microbiol.">
        <title>High frequency of phylogenetically diverse reductive dehalogenase-homologous genes in deep subseafloor sedimentary metagenomes.</title>
        <authorList>
            <person name="Kawai M."/>
            <person name="Futagami T."/>
            <person name="Toyoda A."/>
            <person name="Takaki Y."/>
            <person name="Nishi S."/>
            <person name="Hori S."/>
            <person name="Arai W."/>
            <person name="Tsubouchi T."/>
            <person name="Morono Y."/>
            <person name="Uchiyama I."/>
            <person name="Ito T."/>
            <person name="Fujiyama A."/>
            <person name="Inagaki F."/>
            <person name="Takami H."/>
        </authorList>
    </citation>
    <scope>NUCLEOTIDE SEQUENCE</scope>
    <source>
        <strain evidence="1">Expedition CK06-06</strain>
    </source>
</reference>
<proteinExistence type="predicted"/>
<feature type="non-terminal residue" evidence="1">
    <location>
        <position position="168"/>
    </location>
</feature>
<comment type="caution">
    <text evidence="1">The sequence shown here is derived from an EMBL/GenBank/DDBJ whole genome shotgun (WGS) entry which is preliminary data.</text>
</comment>
<name>X1CXF7_9ZZZZ</name>
<dbReference type="EMBL" id="BART01036590">
    <property type="protein sequence ID" value="GAH12502.1"/>
    <property type="molecule type" value="Genomic_DNA"/>
</dbReference>